<dbReference type="AlphaFoldDB" id="A0A9E2KNP2"/>
<feature type="region of interest" description="Disordered" evidence="8">
    <location>
        <begin position="393"/>
        <end position="428"/>
    </location>
</feature>
<dbReference type="PANTHER" id="PTHR30341:SF0">
    <property type="entry name" value="NA(+)_H(+) ANTIPORTER NHAA"/>
    <property type="match status" value="1"/>
</dbReference>
<feature type="transmembrane region" description="Helical" evidence="7">
    <location>
        <begin position="292"/>
        <end position="312"/>
    </location>
</feature>
<protein>
    <recommendedName>
        <fullName evidence="7">Na(+)/H(+) antiporter NhaA</fullName>
    </recommendedName>
    <alternativeName>
        <fullName evidence="7">Sodium/proton antiporter NhaA</fullName>
    </alternativeName>
</protein>
<evidence type="ECO:0000256" key="8">
    <source>
        <dbReference type="SAM" id="MobiDB-lite"/>
    </source>
</evidence>
<sequence>MQHRLRNKFNDFANHDATAGIMMLIFTVIALAYQNSPYAYDYRAWLNTLTGFVFGNFELIKPLILWINDGIITIFFFSIGLELKHEFMEGQLANKKNILLPAAAALGGMVTPALVFTLFNYGDPFIMRGWAIPTATDAAFSVAILLLLGSRVPSSLKIFLLSLAIFDDVGAIVVIALFYTSQLSTLALAGAGIAIVFLALLNFFHINRKSIYCVVGIFLWFTILKSGVHATLAGIITAFFIPLKKNNGQPLVHEIYDKLKGWIALFILPLFVFANAGIDLQGMDLSMITSNVSLGILLGLFLGKQWGVFIFALICIKCKLAPMPQGANYRQLYGVCILTGIGFTMSMFIDGLAYSGSPIFNYADSLAILLGSLASGVIGYLFLRFFAGNAAKDGPSAKPNPAPAQESTLAENPADAKIEEKTAASVTA</sequence>
<dbReference type="Proteomes" id="UP000824150">
    <property type="component" value="Unassembled WGS sequence"/>
</dbReference>
<comment type="similarity">
    <text evidence="7">Belongs to the NhaA Na(+)/H(+) (TC 2.A.33) antiporter family.</text>
</comment>
<comment type="catalytic activity">
    <reaction evidence="7">
        <text>Na(+)(in) + 2 H(+)(out) = Na(+)(out) + 2 H(+)(in)</text>
        <dbReference type="Rhea" id="RHEA:29251"/>
        <dbReference type="ChEBI" id="CHEBI:15378"/>
        <dbReference type="ChEBI" id="CHEBI:29101"/>
    </reaction>
</comment>
<feature type="transmembrane region" description="Helical" evidence="7">
    <location>
        <begin position="185"/>
        <end position="204"/>
    </location>
</feature>
<keyword evidence="5 7" id="KW-0472">Membrane</keyword>
<dbReference type="HAMAP" id="MF_01844">
    <property type="entry name" value="NhaA"/>
    <property type="match status" value="1"/>
</dbReference>
<evidence type="ECO:0000256" key="3">
    <source>
        <dbReference type="ARBA" id="ARBA00022692"/>
    </source>
</evidence>
<keyword evidence="7" id="KW-0915">Sodium</keyword>
<dbReference type="InterPro" id="IPR023171">
    <property type="entry name" value="Na/H_antiporter_dom_sf"/>
</dbReference>
<comment type="function">
    <text evidence="7">Na(+)/H(+) antiporter that extrudes sodium in exchange for external protons.</text>
</comment>
<keyword evidence="4 7" id="KW-1133">Transmembrane helix</keyword>
<evidence type="ECO:0000313" key="10">
    <source>
        <dbReference type="Proteomes" id="UP000824150"/>
    </source>
</evidence>
<feature type="transmembrane region" description="Helical" evidence="7">
    <location>
        <begin position="160"/>
        <end position="179"/>
    </location>
</feature>
<keyword evidence="6 7" id="KW-0739">Sodium transport</keyword>
<feature type="transmembrane region" description="Helical" evidence="7">
    <location>
        <begin position="332"/>
        <end position="354"/>
    </location>
</feature>
<gene>
    <name evidence="7 9" type="primary">nhaA</name>
    <name evidence="9" type="ORF">IAA31_06905</name>
</gene>
<feature type="transmembrane region" description="Helical" evidence="7">
    <location>
        <begin position="12"/>
        <end position="33"/>
    </location>
</feature>
<dbReference type="PANTHER" id="PTHR30341">
    <property type="entry name" value="SODIUM ION/PROTON ANTIPORTER NHAA-RELATED"/>
    <property type="match status" value="1"/>
</dbReference>
<evidence type="ECO:0000256" key="4">
    <source>
        <dbReference type="ARBA" id="ARBA00022989"/>
    </source>
</evidence>
<keyword evidence="7" id="KW-0050">Antiport</keyword>
<proteinExistence type="inferred from homology"/>
<reference evidence="9" key="2">
    <citation type="submission" date="2021-04" db="EMBL/GenBank/DDBJ databases">
        <authorList>
            <person name="Gilroy R."/>
        </authorList>
    </citation>
    <scope>NUCLEOTIDE SEQUENCE</scope>
    <source>
        <strain evidence="9">687</strain>
    </source>
</reference>
<dbReference type="EMBL" id="JAHLFG010000075">
    <property type="protein sequence ID" value="MBU3827201.1"/>
    <property type="molecule type" value="Genomic_DNA"/>
</dbReference>
<evidence type="ECO:0000256" key="7">
    <source>
        <dbReference type="HAMAP-Rule" id="MF_01844"/>
    </source>
</evidence>
<feature type="transmembrane region" description="Helical" evidence="7">
    <location>
        <begin position="211"/>
        <end position="241"/>
    </location>
</feature>
<feature type="transmembrane region" description="Helical" evidence="7">
    <location>
        <begin position="125"/>
        <end position="148"/>
    </location>
</feature>
<name>A0A9E2KNP2_9GAMM</name>
<dbReference type="NCBIfam" id="NF007111">
    <property type="entry name" value="PRK09560.1"/>
    <property type="match status" value="1"/>
</dbReference>
<evidence type="ECO:0000313" key="9">
    <source>
        <dbReference type="EMBL" id="MBU3827201.1"/>
    </source>
</evidence>
<feature type="transmembrane region" description="Helical" evidence="7">
    <location>
        <begin position="53"/>
        <end position="77"/>
    </location>
</feature>
<comment type="subcellular location">
    <subcellularLocation>
        <location evidence="1">Cell inner membrane</location>
        <topology evidence="1">Multi-pass membrane protein</topology>
    </subcellularLocation>
    <subcellularLocation>
        <location evidence="7">Cell membrane</location>
        <topology evidence="7">Multi-pass membrane protein</topology>
    </subcellularLocation>
</comment>
<reference evidence="9" key="1">
    <citation type="journal article" date="2021" name="PeerJ">
        <title>Extensive microbial diversity within the chicken gut microbiome revealed by metagenomics and culture.</title>
        <authorList>
            <person name="Gilroy R."/>
            <person name="Ravi A."/>
            <person name="Getino M."/>
            <person name="Pursley I."/>
            <person name="Horton D.L."/>
            <person name="Alikhan N.F."/>
            <person name="Baker D."/>
            <person name="Gharbi K."/>
            <person name="Hall N."/>
            <person name="Watson M."/>
            <person name="Adriaenssens E.M."/>
            <person name="Foster-Nyarko E."/>
            <person name="Jarju S."/>
            <person name="Secka A."/>
            <person name="Antonio M."/>
            <person name="Oren A."/>
            <person name="Chaudhuri R.R."/>
            <person name="La Ragione R."/>
            <person name="Hildebrand F."/>
            <person name="Pallen M.J."/>
        </authorList>
    </citation>
    <scope>NUCLEOTIDE SEQUENCE</scope>
    <source>
        <strain evidence="9">687</strain>
    </source>
</reference>
<dbReference type="GO" id="GO:0015385">
    <property type="term" value="F:sodium:proton antiporter activity"/>
    <property type="evidence" value="ECO:0007669"/>
    <property type="project" value="UniProtKB-UniRule"/>
</dbReference>
<keyword evidence="2 7" id="KW-1003">Cell membrane</keyword>
<keyword evidence="7" id="KW-0813">Transport</keyword>
<keyword evidence="3 7" id="KW-0812">Transmembrane</keyword>
<evidence type="ECO:0000256" key="6">
    <source>
        <dbReference type="ARBA" id="ARBA00023201"/>
    </source>
</evidence>
<dbReference type="NCBIfam" id="NF007112">
    <property type="entry name" value="PRK09561.1"/>
    <property type="match status" value="1"/>
</dbReference>
<evidence type="ECO:0000256" key="2">
    <source>
        <dbReference type="ARBA" id="ARBA00022475"/>
    </source>
</evidence>
<dbReference type="Pfam" id="PF06965">
    <property type="entry name" value="Na_H_antiport_1"/>
    <property type="match status" value="1"/>
</dbReference>
<dbReference type="GO" id="GO:0005886">
    <property type="term" value="C:plasma membrane"/>
    <property type="evidence" value="ECO:0007669"/>
    <property type="project" value="UniProtKB-SubCell"/>
</dbReference>
<comment type="caution">
    <text evidence="9">The sequence shown here is derived from an EMBL/GenBank/DDBJ whole genome shotgun (WGS) entry which is preliminary data.</text>
</comment>
<feature type="transmembrane region" description="Helical" evidence="7">
    <location>
        <begin position="261"/>
        <end position="280"/>
    </location>
</feature>
<feature type="transmembrane region" description="Helical" evidence="7">
    <location>
        <begin position="366"/>
        <end position="387"/>
    </location>
</feature>
<keyword evidence="7" id="KW-0406">Ion transport</keyword>
<dbReference type="NCBIfam" id="TIGR00773">
    <property type="entry name" value="NhaA"/>
    <property type="match status" value="1"/>
</dbReference>
<accession>A0A9E2KNP2</accession>
<dbReference type="Gene3D" id="1.20.1530.10">
    <property type="entry name" value="Na+/H+ antiporter like domain"/>
    <property type="match status" value="1"/>
</dbReference>
<dbReference type="GO" id="GO:0006885">
    <property type="term" value="P:regulation of pH"/>
    <property type="evidence" value="ECO:0007669"/>
    <property type="project" value="UniProtKB-UniRule"/>
</dbReference>
<evidence type="ECO:0000256" key="5">
    <source>
        <dbReference type="ARBA" id="ARBA00023136"/>
    </source>
</evidence>
<evidence type="ECO:0000256" key="1">
    <source>
        <dbReference type="ARBA" id="ARBA00004429"/>
    </source>
</evidence>
<feature type="transmembrane region" description="Helical" evidence="7">
    <location>
        <begin position="98"/>
        <end position="119"/>
    </location>
</feature>
<dbReference type="InterPro" id="IPR004670">
    <property type="entry name" value="NhaA"/>
</dbReference>
<organism evidence="9 10">
    <name type="scientific">Candidatus Anaerobiospirillum merdipullorum</name>
    <dbReference type="NCBI Taxonomy" id="2838450"/>
    <lineage>
        <taxon>Bacteria</taxon>
        <taxon>Pseudomonadati</taxon>
        <taxon>Pseudomonadota</taxon>
        <taxon>Gammaproteobacteria</taxon>
        <taxon>Aeromonadales</taxon>
        <taxon>Succinivibrionaceae</taxon>
        <taxon>Anaerobiospirillum</taxon>
    </lineage>
</organism>